<dbReference type="EMBL" id="CAJGYM010000005">
    <property type="protein sequence ID" value="CAD6186984.1"/>
    <property type="molecule type" value="Genomic_DNA"/>
</dbReference>
<feature type="domain" description="FYVE-type" evidence="6">
    <location>
        <begin position="12"/>
        <end position="71"/>
    </location>
</feature>
<dbReference type="GO" id="GO:0032154">
    <property type="term" value="C:cleavage furrow"/>
    <property type="evidence" value="ECO:0007669"/>
    <property type="project" value="TreeGrafter"/>
</dbReference>
<dbReference type="InterPro" id="IPR013083">
    <property type="entry name" value="Znf_RING/FYVE/PHD"/>
</dbReference>
<dbReference type="AlphaFoldDB" id="A0A8S1GV45"/>
<dbReference type="PANTHER" id="PTHR46603">
    <property type="entry name" value="ABSCISSION/NOCUT CHECKPOINT REGULATOR"/>
    <property type="match status" value="1"/>
</dbReference>
<dbReference type="Gene3D" id="3.30.40.10">
    <property type="entry name" value="Zinc/RING finger domain, C3HC4 (zinc finger)"/>
    <property type="match status" value="1"/>
</dbReference>
<evidence type="ECO:0000256" key="5">
    <source>
        <dbReference type="SAM" id="MobiDB-lite"/>
    </source>
</evidence>
<dbReference type="GO" id="GO:0008270">
    <property type="term" value="F:zinc ion binding"/>
    <property type="evidence" value="ECO:0007669"/>
    <property type="project" value="UniProtKB-KW"/>
</dbReference>
<dbReference type="CDD" id="cd00065">
    <property type="entry name" value="FYVE_like_SF"/>
    <property type="match status" value="1"/>
</dbReference>
<feature type="compositionally biased region" description="Basic and acidic residues" evidence="5">
    <location>
        <begin position="286"/>
        <end position="301"/>
    </location>
</feature>
<name>A0A8S1GV45_9PELO</name>
<dbReference type="OrthoDB" id="5407799at2759"/>
<feature type="compositionally biased region" description="Polar residues" evidence="5">
    <location>
        <begin position="261"/>
        <end position="277"/>
    </location>
</feature>
<keyword evidence="8" id="KW-1185">Reference proteome</keyword>
<dbReference type="InterPro" id="IPR000306">
    <property type="entry name" value="Znf_FYVE"/>
</dbReference>
<dbReference type="InterPro" id="IPR017455">
    <property type="entry name" value="Znf_FYVE-rel"/>
</dbReference>
<evidence type="ECO:0000259" key="6">
    <source>
        <dbReference type="PROSITE" id="PS50178"/>
    </source>
</evidence>
<dbReference type="Proteomes" id="UP000835052">
    <property type="component" value="Unassembled WGS sequence"/>
</dbReference>
<evidence type="ECO:0000256" key="3">
    <source>
        <dbReference type="ARBA" id="ARBA00022833"/>
    </source>
</evidence>
<gene>
    <name evidence="7" type="ORF">CAUJ_LOCUS2903</name>
</gene>
<feature type="region of interest" description="Disordered" evidence="5">
    <location>
        <begin position="111"/>
        <end position="141"/>
    </location>
</feature>
<keyword evidence="2 4" id="KW-0863">Zinc-finger</keyword>
<accession>A0A8S1GV45</accession>
<evidence type="ECO:0000313" key="8">
    <source>
        <dbReference type="Proteomes" id="UP000835052"/>
    </source>
</evidence>
<comment type="caution">
    <text evidence="7">The sequence shown here is derived from an EMBL/GenBank/DDBJ whole genome shotgun (WGS) entry which is preliminary data.</text>
</comment>
<proteinExistence type="predicted"/>
<protein>
    <recommendedName>
        <fullName evidence="6">FYVE-type domain-containing protein</fullName>
    </recommendedName>
</protein>
<organism evidence="7 8">
    <name type="scientific">Caenorhabditis auriculariae</name>
    <dbReference type="NCBI Taxonomy" id="2777116"/>
    <lineage>
        <taxon>Eukaryota</taxon>
        <taxon>Metazoa</taxon>
        <taxon>Ecdysozoa</taxon>
        <taxon>Nematoda</taxon>
        <taxon>Chromadorea</taxon>
        <taxon>Rhabditida</taxon>
        <taxon>Rhabditina</taxon>
        <taxon>Rhabditomorpha</taxon>
        <taxon>Rhabditoidea</taxon>
        <taxon>Rhabditidae</taxon>
        <taxon>Peloderinae</taxon>
        <taxon>Caenorhabditis</taxon>
    </lineage>
</organism>
<reference evidence="7" key="1">
    <citation type="submission" date="2020-10" db="EMBL/GenBank/DDBJ databases">
        <authorList>
            <person name="Kikuchi T."/>
        </authorList>
    </citation>
    <scope>NUCLEOTIDE SEQUENCE</scope>
    <source>
        <strain evidence="7">NKZ352</strain>
    </source>
</reference>
<dbReference type="InterPro" id="IPR011011">
    <property type="entry name" value="Znf_FYVE_PHD"/>
</dbReference>
<dbReference type="PANTHER" id="PTHR46603:SF1">
    <property type="entry name" value="ABSCISSION_NOCUT CHECKPOINT REGULATOR"/>
    <property type="match status" value="1"/>
</dbReference>
<dbReference type="GO" id="GO:0005813">
    <property type="term" value="C:centrosome"/>
    <property type="evidence" value="ECO:0007669"/>
    <property type="project" value="TreeGrafter"/>
</dbReference>
<dbReference type="GO" id="GO:0009838">
    <property type="term" value="P:abscission"/>
    <property type="evidence" value="ECO:0007669"/>
    <property type="project" value="TreeGrafter"/>
</dbReference>
<evidence type="ECO:0000256" key="4">
    <source>
        <dbReference type="PROSITE-ProRule" id="PRU00091"/>
    </source>
</evidence>
<dbReference type="GO" id="GO:0030496">
    <property type="term" value="C:midbody"/>
    <property type="evidence" value="ECO:0007669"/>
    <property type="project" value="TreeGrafter"/>
</dbReference>
<feature type="region of interest" description="Disordered" evidence="5">
    <location>
        <begin position="240"/>
        <end position="308"/>
    </location>
</feature>
<feature type="compositionally biased region" description="Low complexity" evidence="5">
    <location>
        <begin position="401"/>
        <end position="411"/>
    </location>
</feature>
<dbReference type="SUPFAM" id="SSF57903">
    <property type="entry name" value="FYVE/PHD zinc finger"/>
    <property type="match status" value="1"/>
</dbReference>
<dbReference type="GO" id="GO:0032266">
    <property type="term" value="F:phosphatidylinositol-3-phosphate binding"/>
    <property type="evidence" value="ECO:0007669"/>
    <property type="project" value="TreeGrafter"/>
</dbReference>
<dbReference type="Pfam" id="PF01363">
    <property type="entry name" value="FYVE"/>
    <property type="match status" value="1"/>
</dbReference>
<dbReference type="PROSITE" id="PS50178">
    <property type="entry name" value="ZF_FYVE"/>
    <property type="match status" value="1"/>
</dbReference>
<evidence type="ECO:0000313" key="7">
    <source>
        <dbReference type="EMBL" id="CAD6186984.1"/>
    </source>
</evidence>
<feature type="region of interest" description="Disordered" evidence="5">
    <location>
        <begin position="368"/>
        <end position="411"/>
    </location>
</feature>
<dbReference type="SMART" id="SM00064">
    <property type="entry name" value="FYVE"/>
    <property type="match status" value="1"/>
</dbReference>
<sequence length="411" mass="46795">MRLQRMRLFSWMPSSQCCSNCGSKYSLLNREAGCSSCAFSFCKKCLDHRTVIPNLSPHPVTVCYNCYKKIEAKKLKTEAVITSVPLPGENGTSASTSGQKNWWGEGLPPPSMRQQYGAFPPTSQNRLPNQNHFSKVTPQDEQIRQLEARRAQLRADEPKAESQLSTDDIERRLAMLRGCDIELVRNPKAWFEAHPKQANETNSVAGLMKMAEDRAAIEESLEENERKELDELERRHRMLKKKAETEKDDKEEDDVSRNESMRMSMTSGTSEYSTATKEQLESINELMRDAEKRVQESKAEEEASAQDVRKILASTRQKSLDAMKMNEKVNNEFGQFWDRQLDKTAKGLDTDSEEDELDEETMRRILKEAEETPEEPIAVKKIVQSDQAVPSSDGSPKKKGGFFSKFFGNKT</sequence>
<keyword evidence="1" id="KW-0479">Metal-binding</keyword>
<evidence type="ECO:0000256" key="1">
    <source>
        <dbReference type="ARBA" id="ARBA00022723"/>
    </source>
</evidence>
<evidence type="ECO:0000256" key="2">
    <source>
        <dbReference type="ARBA" id="ARBA00022771"/>
    </source>
</evidence>
<dbReference type="GO" id="GO:0044878">
    <property type="term" value="P:mitotic cytokinesis checkpoint signaling"/>
    <property type="evidence" value="ECO:0007669"/>
    <property type="project" value="TreeGrafter"/>
</dbReference>
<keyword evidence="3" id="KW-0862">Zinc</keyword>
<feature type="compositionally biased region" description="Polar residues" evidence="5">
    <location>
        <begin position="121"/>
        <end position="140"/>
    </location>
</feature>